<dbReference type="InterPro" id="IPR000873">
    <property type="entry name" value="AMP-dep_synth/lig_dom"/>
</dbReference>
<dbReference type="InterPro" id="IPR042099">
    <property type="entry name" value="ANL_N_sf"/>
</dbReference>
<dbReference type="PANTHER" id="PTHR43201">
    <property type="entry name" value="ACYL-COA SYNTHETASE"/>
    <property type="match status" value="1"/>
</dbReference>
<dbReference type="KEGG" id="ddt:AAY81_04660"/>
<dbReference type="Pfam" id="PF00501">
    <property type="entry name" value="AMP-binding"/>
    <property type="match status" value="1"/>
</dbReference>
<dbReference type="Gene3D" id="3.40.50.12780">
    <property type="entry name" value="N-terminal domain of ligase-like"/>
    <property type="match status" value="1"/>
</dbReference>
<protein>
    <submittedName>
        <fullName evidence="5">Acyl-CoA synthetase</fullName>
    </submittedName>
</protein>
<keyword evidence="2" id="KW-0436">Ligase</keyword>
<dbReference type="Proteomes" id="UP000182975">
    <property type="component" value="Unassembled WGS sequence"/>
</dbReference>
<dbReference type="RefSeq" id="WP_066661968.1">
    <property type="nucleotide sequence ID" value="NZ_FOEC01000016.1"/>
</dbReference>
<evidence type="ECO:0000259" key="4">
    <source>
        <dbReference type="Pfam" id="PF13193"/>
    </source>
</evidence>
<dbReference type="InterPro" id="IPR025110">
    <property type="entry name" value="AMP-bd_C"/>
</dbReference>
<comment type="similarity">
    <text evidence="1">Belongs to the ATP-dependent AMP-binding enzyme family.</text>
</comment>
<dbReference type="GO" id="GO:0006631">
    <property type="term" value="P:fatty acid metabolic process"/>
    <property type="evidence" value="ECO:0007669"/>
    <property type="project" value="TreeGrafter"/>
</dbReference>
<dbReference type="GO" id="GO:0031956">
    <property type="term" value="F:medium-chain fatty acid-CoA ligase activity"/>
    <property type="evidence" value="ECO:0007669"/>
    <property type="project" value="TreeGrafter"/>
</dbReference>
<proteinExistence type="inferred from homology"/>
<keyword evidence="6" id="KW-1185">Reference proteome</keyword>
<feature type="domain" description="AMP-binding enzyme C-terminal" evidence="4">
    <location>
        <begin position="449"/>
        <end position="525"/>
    </location>
</feature>
<dbReference type="AlphaFoldDB" id="A0A172RXS6"/>
<sequence length="546" mass="61052">MISDLRIDEERKRMYYEKGYWGTSTLSDIWSSQSKKYAQHVYVKDTEGHSYTYGEIDQAAARVATWMKEVGVENGDIVTFQLPKWAEFAIIYVACLKVGAVMHPYAVRNTDQDLIETVNSVGTAVYIAPTFYHNRNYEMEYRAICGSMPNLKGALFVDRIASTIPGEVSLSCVLTNCEPLDEPSPSKSDEAACILSTSGSTGRPKQAVFTHNTILFSERAYIAPMGFTEDDIVWMPSPLNHATGFYHGLIATMLFGGCAILQECYSPESAVKLIREEGCTWSHGATPFIYDLLSYLDEHGGSLPSMRFYICGGAPVPSSMIEHASRYGILLSESYGSTESCPHVYVPLDKCLEWNGAWSGIPYEGIEVRVVDANHNEVPRGAQGEEASRGPHQFVGYLNEPERTDRALDSDGWFYSGDLCYMDEEGRIRISGRMKEIIIRGGENISCNEVDQQLDGCPGVGEHATIGAPDKRMGERICTFLVPKPGAKPTVESITEYLAEKGTPKRVWPERIEYIDRIPYTPTGKVQRFKLAAELLLRMREERNER</sequence>
<dbReference type="Gene3D" id="3.30.300.30">
    <property type="match status" value="1"/>
</dbReference>
<gene>
    <name evidence="5" type="ORF">SAMN02910314_01831</name>
</gene>
<dbReference type="OrthoDB" id="9803968at2"/>
<organism evidence="5 6">
    <name type="scientific">Denitrobacterium detoxificans</name>
    <dbReference type="NCBI Taxonomy" id="79604"/>
    <lineage>
        <taxon>Bacteria</taxon>
        <taxon>Bacillati</taxon>
        <taxon>Actinomycetota</taxon>
        <taxon>Coriobacteriia</taxon>
        <taxon>Eggerthellales</taxon>
        <taxon>Eggerthellaceae</taxon>
        <taxon>Denitrobacterium</taxon>
    </lineage>
</organism>
<dbReference type="PATRIC" id="fig|79604.3.peg.949"/>
<accession>A0A172RXS6</accession>
<reference evidence="6" key="1">
    <citation type="submission" date="2016-10" db="EMBL/GenBank/DDBJ databases">
        <authorList>
            <person name="Varghese N."/>
        </authorList>
    </citation>
    <scope>NUCLEOTIDE SEQUENCE [LARGE SCALE GENOMIC DNA]</scope>
    <source>
        <strain evidence="6">DSM 21843</strain>
    </source>
</reference>
<evidence type="ECO:0000259" key="3">
    <source>
        <dbReference type="Pfam" id="PF00501"/>
    </source>
</evidence>
<evidence type="ECO:0000313" key="6">
    <source>
        <dbReference type="Proteomes" id="UP000182975"/>
    </source>
</evidence>
<dbReference type="EMBL" id="FOEC01000016">
    <property type="protein sequence ID" value="SEO98927.1"/>
    <property type="molecule type" value="Genomic_DNA"/>
</dbReference>
<dbReference type="NCBIfam" id="NF004758">
    <property type="entry name" value="PRK06087.1"/>
    <property type="match status" value="1"/>
</dbReference>
<dbReference type="SUPFAM" id="SSF56801">
    <property type="entry name" value="Acetyl-CoA synthetase-like"/>
    <property type="match status" value="1"/>
</dbReference>
<evidence type="ECO:0000256" key="1">
    <source>
        <dbReference type="ARBA" id="ARBA00006432"/>
    </source>
</evidence>
<dbReference type="PANTHER" id="PTHR43201:SF5">
    <property type="entry name" value="MEDIUM-CHAIN ACYL-COA LIGASE ACSF2, MITOCHONDRIAL"/>
    <property type="match status" value="1"/>
</dbReference>
<dbReference type="Pfam" id="PF13193">
    <property type="entry name" value="AMP-binding_C"/>
    <property type="match status" value="1"/>
</dbReference>
<name>A0A172RXS6_9ACTN</name>
<evidence type="ECO:0000313" key="5">
    <source>
        <dbReference type="EMBL" id="SEO98927.1"/>
    </source>
</evidence>
<feature type="domain" description="AMP-dependent synthetase/ligase" evidence="3">
    <location>
        <begin position="33"/>
        <end position="398"/>
    </location>
</feature>
<dbReference type="STRING" id="79604.AAY81_04660"/>
<evidence type="ECO:0000256" key="2">
    <source>
        <dbReference type="ARBA" id="ARBA00022598"/>
    </source>
</evidence>
<dbReference type="InterPro" id="IPR045851">
    <property type="entry name" value="AMP-bd_C_sf"/>
</dbReference>